<keyword evidence="6" id="KW-0653">Protein transport</keyword>
<evidence type="ECO:0000313" key="12">
    <source>
        <dbReference type="Proteomes" id="UP001498771"/>
    </source>
</evidence>
<dbReference type="SUPFAM" id="SSF48371">
    <property type="entry name" value="ARM repeat"/>
    <property type="match status" value="1"/>
</dbReference>
<feature type="chain" id="PRO_5046421501" evidence="9">
    <location>
        <begin position="23"/>
        <end position="1060"/>
    </location>
</feature>
<dbReference type="SMART" id="SM01349">
    <property type="entry name" value="TOG"/>
    <property type="match status" value="1"/>
</dbReference>
<dbReference type="InterPro" id="IPR021133">
    <property type="entry name" value="HEAT_type_2"/>
</dbReference>
<evidence type="ECO:0000256" key="8">
    <source>
        <dbReference type="PROSITE-ProRule" id="PRU00103"/>
    </source>
</evidence>
<evidence type="ECO:0000256" key="5">
    <source>
        <dbReference type="ARBA" id="ARBA00022737"/>
    </source>
</evidence>
<dbReference type="PANTHER" id="PTHR10527">
    <property type="entry name" value="IMPORTIN BETA"/>
    <property type="match status" value="1"/>
</dbReference>
<name>A0ABR1EYE1_9ASCO</name>
<proteinExistence type="predicted"/>
<evidence type="ECO:0000259" key="10">
    <source>
        <dbReference type="SMART" id="SM01349"/>
    </source>
</evidence>
<dbReference type="Pfam" id="PF18829">
    <property type="entry name" value="Importin_rep_6"/>
    <property type="match status" value="1"/>
</dbReference>
<dbReference type="InterPro" id="IPR034085">
    <property type="entry name" value="TOG"/>
</dbReference>
<dbReference type="Pfam" id="PF25574">
    <property type="entry name" value="TPR_IMB1"/>
    <property type="match status" value="1"/>
</dbReference>
<gene>
    <name evidence="11" type="ORF">BZA70DRAFT_285584</name>
</gene>
<dbReference type="Gene3D" id="1.25.10.10">
    <property type="entry name" value="Leucine-rich Repeat Variant"/>
    <property type="match status" value="1"/>
</dbReference>
<keyword evidence="4" id="KW-0963">Cytoplasm</keyword>
<evidence type="ECO:0000256" key="4">
    <source>
        <dbReference type="ARBA" id="ARBA00022490"/>
    </source>
</evidence>
<sequence length="1060" mass="117083">MSSLPPEASTALITLLASLTSADNAVRSNAETSLNEEWIAQRFEILMVGLAEQTVVASEPSVRSFAAVLFRRIASKQPEGTDNITSRMSDQLSESARATVKSLLLQALNNESVNDVRHKISDTISELTIGNNDRWPELLEFLFNAAKSPVAGLREACFRIFASTPDIISKPHLPAVAEIFRAGFHDPDQDVQISAIVAYTALFGTLPKSSWPTLQPLLPDLLNVLPPLNTPDNTEKLTNALTPLIELASFAPKIFRPMFSTIIEFGISVMKNKEMDDTTRESALELLTTFAEETPGMSKKEPTYASSMVVQLLAMMTEVGEDDDEQATSWREDDDLDNDDADSVHVAARQSLDRLALKLGGNVLLPPLFQWLPQMISSANWQERHAALMAISSFAEGCREVMIGELSKVLDMVLPLMQDPHPRARWAACNAVGQMSTDFAPELQRDFSARVLPALIQTLETPEPRVQAHAAAALVNFAEEAEKEWLEPYLDSLLSHLVVLLQSPKRYVQEQVLTTIAIVADAAETKFAKYYDTIMPILFQVLQGDMGKEYRMLKAKCIECSSLIALAVGKEMFAPMSAQLIHTYAAIQQGIVDTDDPAASYLIQAWGRVCRVLGADFLPYLSGVMPPLLEAGKLEPDIQVIEDAAEAEQFDQEGWDVMPLQGKHVGIRTSFLEDKCTAIELLSIYAAELGAGFEPYVAEVLNDIVLPSLNFFFLDNVRFASAQALPHLLACVKASSNSNPAKLAEYWRAVVKKLLDATSSEMFVEMLTALYQSLYQCIETVGVNCLTQEDMANFATSLESNLSNFLTRVRQRDTQDDEYEEYDPEDKAEDAIADEELASEMNKAIHSVFNAQRSSFLPTFEKVIPLLTEFSSRVEVECREFALCVYDDLIEFCGPDSWRYKDMFLQPIAQSLMDPDSTLRQASAYGVGVAAQFGGEPFSATVASVIPTLFQVISVPDARSEENVHATENASAAIAKILRFNRTHVANVDEVIDAWITTLPIVNDEEAASYAYSFLVDLIEAQHPAVSKHAQHIVESVKKATEQNAIMGATAERVKRAVNL</sequence>
<dbReference type="InterPro" id="IPR040122">
    <property type="entry name" value="Importin_beta"/>
</dbReference>
<dbReference type="InterPro" id="IPR041653">
    <property type="entry name" value="Importin_rep_4"/>
</dbReference>
<keyword evidence="7" id="KW-0539">Nucleus</keyword>
<keyword evidence="9" id="KW-0732">Signal</keyword>
<evidence type="ECO:0000256" key="7">
    <source>
        <dbReference type="ARBA" id="ARBA00023242"/>
    </source>
</evidence>
<dbReference type="Pfam" id="PF25780">
    <property type="entry name" value="TPR_IPO5"/>
    <property type="match status" value="1"/>
</dbReference>
<feature type="signal peptide" evidence="9">
    <location>
        <begin position="1"/>
        <end position="22"/>
    </location>
</feature>
<dbReference type="Proteomes" id="UP001498771">
    <property type="component" value="Unassembled WGS sequence"/>
</dbReference>
<dbReference type="Pfam" id="PF18808">
    <property type="entry name" value="Importin_rep_4"/>
    <property type="match status" value="1"/>
</dbReference>
<dbReference type="Pfam" id="PF13513">
    <property type="entry name" value="HEAT_EZ"/>
    <property type="match status" value="1"/>
</dbReference>
<keyword evidence="5" id="KW-0677">Repeat</keyword>
<dbReference type="InterPro" id="IPR040928">
    <property type="entry name" value="Importin_rep_5"/>
</dbReference>
<keyword evidence="3" id="KW-0813">Transport</keyword>
<dbReference type="Pfam" id="PF18816">
    <property type="entry name" value="Importin_rep_5"/>
    <property type="match status" value="1"/>
</dbReference>
<evidence type="ECO:0000256" key="9">
    <source>
        <dbReference type="SAM" id="SignalP"/>
    </source>
</evidence>
<comment type="subcellular location">
    <subcellularLocation>
        <location evidence="2">Cytoplasm</location>
    </subcellularLocation>
    <subcellularLocation>
        <location evidence="1">Nucleus</location>
    </subcellularLocation>
</comment>
<dbReference type="InterPro" id="IPR016024">
    <property type="entry name" value="ARM-type_fold"/>
</dbReference>
<dbReference type="InterPro" id="IPR058584">
    <property type="entry name" value="IMB1_TNPO1-like_TPR"/>
</dbReference>
<dbReference type="InterPro" id="IPR041389">
    <property type="entry name" value="Importin_rep_6"/>
</dbReference>
<accession>A0ABR1EYE1</accession>
<organism evidence="11 12">
    <name type="scientific">Myxozyma melibiosi</name>
    <dbReference type="NCBI Taxonomy" id="54550"/>
    <lineage>
        <taxon>Eukaryota</taxon>
        <taxon>Fungi</taxon>
        <taxon>Dikarya</taxon>
        <taxon>Ascomycota</taxon>
        <taxon>Saccharomycotina</taxon>
        <taxon>Lipomycetes</taxon>
        <taxon>Lipomycetales</taxon>
        <taxon>Lipomycetaceae</taxon>
        <taxon>Myxozyma</taxon>
    </lineage>
</organism>
<feature type="repeat" description="HEAT" evidence="8">
    <location>
        <begin position="451"/>
        <end position="489"/>
    </location>
</feature>
<feature type="domain" description="TOG" evidence="10">
    <location>
        <begin position="358"/>
        <end position="600"/>
    </location>
</feature>
<protein>
    <submittedName>
        <fullName evidence="11">Armadillo-type protein</fullName>
    </submittedName>
</protein>
<evidence type="ECO:0000256" key="3">
    <source>
        <dbReference type="ARBA" id="ARBA00022448"/>
    </source>
</evidence>
<evidence type="ECO:0000256" key="2">
    <source>
        <dbReference type="ARBA" id="ARBA00004496"/>
    </source>
</evidence>
<evidence type="ECO:0000256" key="1">
    <source>
        <dbReference type="ARBA" id="ARBA00004123"/>
    </source>
</evidence>
<dbReference type="InterPro" id="IPR057672">
    <property type="entry name" value="TPR_IPO4/5"/>
</dbReference>
<dbReference type="GeneID" id="90039271"/>
<keyword evidence="12" id="KW-1185">Reference proteome</keyword>
<dbReference type="PROSITE" id="PS50077">
    <property type="entry name" value="HEAT_REPEAT"/>
    <property type="match status" value="1"/>
</dbReference>
<comment type="caution">
    <text evidence="11">The sequence shown here is derived from an EMBL/GenBank/DDBJ whole genome shotgun (WGS) entry which is preliminary data.</text>
</comment>
<dbReference type="InterPro" id="IPR011989">
    <property type="entry name" value="ARM-like"/>
</dbReference>
<reference evidence="11 12" key="1">
    <citation type="submission" date="2024-03" db="EMBL/GenBank/DDBJ databases">
        <title>Genome-scale model development and genomic sequencing of the oleaginous clade Lipomyces.</title>
        <authorList>
            <consortium name="Lawrence Berkeley National Laboratory"/>
            <person name="Czajka J.J."/>
            <person name="Han Y."/>
            <person name="Kim J."/>
            <person name="Mondo S.J."/>
            <person name="Hofstad B.A."/>
            <person name="Robles A."/>
            <person name="Haridas S."/>
            <person name="Riley R."/>
            <person name="LaButti K."/>
            <person name="Pangilinan J."/>
            <person name="Andreopoulos W."/>
            <person name="Lipzen A."/>
            <person name="Yan J."/>
            <person name="Wang M."/>
            <person name="Ng V."/>
            <person name="Grigoriev I.V."/>
            <person name="Spatafora J.W."/>
            <person name="Magnuson J.K."/>
            <person name="Baker S.E."/>
            <person name="Pomraning K.R."/>
        </authorList>
    </citation>
    <scope>NUCLEOTIDE SEQUENCE [LARGE SCALE GENOMIC DNA]</scope>
    <source>
        <strain evidence="11 12">Phaff 52-87</strain>
    </source>
</reference>
<evidence type="ECO:0000256" key="6">
    <source>
        <dbReference type="ARBA" id="ARBA00022927"/>
    </source>
</evidence>
<dbReference type="EMBL" id="JBBJBU010000016">
    <property type="protein sequence ID" value="KAK7202624.1"/>
    <property type="molecule type" value="Genomic_DNA"/>
</dbReference>
<dbReference type="RefSeq" id="XP_064765657.1">
    <property type="nucleotide sequence ID" value="XM_064913759.1"/>
</dbReference>
<evidence type="ECO:0000313" key="11">
    <source>
        <dbReference type="EMBL" id="KAK7202624.1"/>
    </source>
</evidence>